<keyword evidence="3 7" id="KW-0808">Transferase</keyword>
<keyword evidence="10" id="KW-1185">Reference proteome</keyword>
<dbReference type="EMBL" id="FNQM01000001">
    <property type="protein sequence ID" value="SDZ78779.1"/>
    <property type="molecule type" value="Genomic_DNA"/>
</dbReference>
<dbReference type="Proteomes" id="UP000198703">
    <property type="component" value="Unassembled WGS sequence"/>
</dbReference>
<dbReference type="NCBIfam" id="TIGR00675">
    <property type="entry name" value="dcm"/>
    <property type="match status" value="1"/>
</dbReference>
<dbReference type="EC" id="2.1.1.37" evidence="1"/>
<dbReference type="SUPFAM" id="SSF53335">
    <property type="entry name" value="S-adenosyl-L-methionine-dependent methyltransferases"/>
    <property type="match status" value="1"/>
</dbReference>
<dbReference type="Pfam" id="PF00145">
    <property type="entry name" value="DNA_methylase"/>
    <property type="match status" value="1"/>
</dbReference>
<keyword evidence="2 7" id="KW-0489">Methyltransferase</keyword>
<comment type="catalytic activity">
    <reaction evidence="6">
        <text>a 2'-deoxycytidine in DNA + S-adenosyl-L-methionine = a 5-methyl-2'-deoxycytidine in DNA + S-adenosyl-L-homocysteine + H(+)</text>
        <dbReference type="Rhea" id="RHEA:13681"/>
        <dbReference type="Rhea" id="RHEA-COMP:11369"/>
        <dbReference type="Rhea" id="RHEA-COMP:11370"/>
        <dbReference type="ChEBI" id="CHEBI:15378"/>
        <dbReference type="ChEBI" id="CHEBI:57856"/>
        <dbReference type="ChEBI" id="CHEBI:59789"/>
        <dbReference type="ChEBI" id="CHEBI:85452"/>
        <dbReference type="ChEBI" id="CHEBI:85454"/>
        <dbReference type="EC" id="2.1.1.37"/>
    </reaction>
</comment>
<evidence type="ECO:0000256" key="7">
    <source>
        <dbReference type="PROSITE-ProRule" id="PRU01016"/>
    </source>
</evidence>
<reference evidence="9 10" key="1">
    <citation type="submission" date="2016-10" db="EMBL/GenBank/DDBJ databases">
        <authorList>
            <person name="de Groot N.N."/>
        </authorList>
    </citation>
    <scope>NUCLEOTIDE SEQUENCE [LARGE SCALE GENOMIC DNA]</scope>
    <source>
        <strain evidence="9 10">DSM 15345</strain>
    </source>
</reference>
<gene>
    <name evidence="9" type="ORF">SAMN05444370_101351</name>
</gene>
<dbReference type="GO" id="GO:0009307">
    <property type="term" value="P:DNA restriction-modification system"/>
    <property type="evidence" value="ECO:0007669"/>
    <property type="project" value="UniProtKB-KW"/>
</dbReference>
<evidence type="ECO:0000256" key="5">
    <source>
        <dbReference type="ARBA" id="ARBA00022747"/>
    </source>
</evidence>
<accession>A0A1H3VVI4</accession>
<protein>
    <recommendedName>
        <fullName evidence="1">DNA (cytosine-5-)-methyltransferase</fullName>
        <ecNumber evidence="1">2.1.1.37</ecNumber>
    </recommendedName>
</protein>
<name>A0A1H3VVI4_9RHOB</name>
<dbReference type="PROSITE" id="PS51679">
    <property type="entry name" value="SAM_MT_C5"/>
    <property type="match status" value="1"/>
</dbReference>
<proteinExistence type="inferred from homology"/>
<evidence type="ECO:0000256" key="3">
    <source>
        <dbReference type="ARBA" id="ARBA00022679"/>
    </source>
</evidence>
<sequence length="380" mass="40166">MPVFHEFFAGGGMVRAGLGAGWTCAFANDFDPRKAESYVRNWGAEALRVGDVAEVAPDMVPGRADLAWASFPCQDLSLAGAGAGLAGGRSGAFYPFWRVIDGLAAQGRAPRIVAVENVVGTLTSAGGADFRAICETFLGHGYRPGALVIDAALFTPQSRPRLFVIGFRGAPDPALTAPRPEGPFHAAGLVRAVDALPAALREALVWWRLPPPPPRATTLADILEDDPSDAPWRTPEHTARLLSLMAPAHRARVEAAAATGARMAGCVYRRTRRDETGARIQRAEIRFDGLAGCLRTPGGGSSRQTLLVVEGRDVRSRLLSAREMARLMGLPDGYRLPARLSDACHLTGDGVAVDVVAHLRAALFEPMLAAAPAGALQSVA</sequence>
<evidence type="ECO:0000256" key="8">
    <source>
        <dbReference type="RuleBase" id="RU000416"/>
    </source>
</evidence>
<comment type="similarity">
    <text evidence="7 8">Belongs to the class I-like SAM-binding methyltransferase superfamily. C5-methyltransferase family.</text>
</comment>
<dbReference type="Gene3D" id="3.40.50.150">
    <property type="entry name" value="Vaccinia Virus protein VP39"/>
    <property type="match status" value="1"/>
</dbReference>
<dbReference type="InterPro" id="IPR029063">
    <property type="entry name" value="SAM-dependent_MTases_sf"/>
</dbReference>
<dbReference type="RefSeq" id="WP_093247768.1">
    <property type="nucleotide sequence ID" value="NZ_FNQM01000001.1"/>
</dbReference>
<dbReference type="STRING" id="89524.SAMN05444370_101351"/>
<evidence type="ECO:0000313" key="9">
    <source>
        <dbReference type="EMBL" id="SDZ78779.1"/>
    </source>
</evidence>
<dbReference type="AlphaFoldDB" id="A0A1H3VVI4"/>
<evidence type="ECO:0000313" key="10">
    <source>
        <dbReference type="Proteomes" id="UP000198703"/>
    </source>
</evidence>
<dbReference type="OrthoDB" id="9813719at2"/>
<dbReference type="InterPro" id="IPR050750">
    <property type="entry name" value="C5-MTase"/>
</dbReference>
<evidence type="ECO:0000256" key="6">
    <source>
        <dbReference type="ARBA" id="ARBA00047422"/>
    </source>
</evidence>
<dbReference type="Gene3D" id="3.90.120.10">
    <property type="entry name" value="DNA Methylase, subunit A, domain 2"/>
    <property type="match status" value="1"/>
</dbReference>
<dbReference type="PANTHER" id="PTHR46098">
    <property type="entry name" value="TRNA (CYTOSINE(38)-C(5))-METHYLTRANSFERASE"/>
    <property type="match status" value="1"/>
</dbReference>
<evidence type="ECO:0000256" key="4">
    <source>
        <dbReference type="ARBA" id="ARBA00022691"/>
    </source>
</evidence>
<dbReference type="GO" id="GO:0032259">
    <property type="term" value="P:methylation"/>
    <property type="evidence" value="ECO:0007669"/>
    <property type="project" value="UniProtKB-KW"/>
</dbReference>
<keyword evidence="4 7" id="KW-0949">S-adenosyl-L-methionine</keyword>
<feature type="active site" evidence="7">
    <location>
        <position position="73"/>
    </location>
</feature>
<dbReference type="PANTHER" id="PTHR46098:SF1">
    <property type="entry name" value="TRNA (CYTOSINE(38)-C(5))-METHYLTRANSFERASE"/>
    <property type="match status" value="1"/>
</dbReference>
<dbReference type="InterPro" id="IPR001525">
    <property type="entry name" value="C5_MeTfrase"/>
</dbReference>
<keyword evidence="5" id="KW-0680">Restriction system</keyword>
<evidence type="ECO:0000256" key="2">
    <source>
        <dbReference type="ARBA" id="ARBA00022603"/>
    </source>
</evidence>
<evidence type="ECO:0000256" key="1">
    <source>
        <dbReference type="ARBA" id="ARBA00011975"/>
    </source>
</evidence>
<organism evidence="9 10">
    <name type="scientific">Rubrimonas cliftonensis</name>
    <dbReference type="NCBI Taxonomy" id="89524"/>
    <lineage>
        <taxon>Bacteria</taxon>
        <taxon>Pseudomonadati</taxon>
        <taxon>Pseudomonadota</taxon>
        <taxon>Alphaproteobacteria</taxon>
        <taxon>Rhodobacterales</taxon>
        <taxon>Paracoccaceae</taxon>
        <taxon>Rubrimonas</taxon>
    </lineage>
</organism>
<dbReference type="GO" id="GO:0003886">
    <property type="term" value="F:DNA (cytosine-5-)-methyltransferase activity"/>
    <property type="evidence" value="ECO:0007669"/>
    <property type="project" value="UniProtKB-EC"/>
</dbReference>
<dbReference type="PRINTS" id="PR00105">
    <property type="entry name" value="C5METTRFRASE"/>
</dbReference>